<keyword evidence="3" id="KW-1185">Reference proteome</keyword>
<evidence type="ECO:0000313" key="2">
    <source>
        <dbReference type="EMBL" id="PTL39925.1"/>
    </source>
</evidence>
<protein>
    <submittedName>
        <fullName evidence="2">Uncharacterized protein</fullName>
    </submittedName>
</protein>
<feature type="region of interest" description="Disordered" evidence="1">
    <location>
        <begin position="22"/>
        <end position="65"/>
    </location>
</feature>
<gene>
    <name evidence="2" type="ORF">C6Y45_02785</name>
</gene>
<name>A0A2T4U965_9BACI</name>
<accession>A0A2T4U965</accession>
<evidence type="ECO:0000256" key="1">
    <source>
        <dbReference type="SAM" id="MobiDB-lite"/>
    </source>
</evidence>
<reference evidence="2 3" key="1">
    <citation type="submission" date="2018-03" db="EMBL/GenBank/DDBJ databases">
        <title>Alkalicoccus saliphilus sp. nov., isolated from a mineral pool.</title>
        <authorList>
            <person name="Zhao B."/>
        </authorList>
    </citation>
    <scope>NUCLEOTIDE SEQUENCE [LARGE SCALE GENOMIC DNA]</scope>
    <source>
        <strain evidence="2 3">6AG</strain>
    </source>
</reference>
<dbReference type="AlphaFoldDB" id="A0A2T4U965"/>
<evidence type="ECO:0000313" key="3">
    <source>
        <dbReference type="Proteomes" id="UP000240509"/>
    </source>
</evidence>
<organism evidence="2 3">
    <name type="scientific">Alkalicoccus saliphilus</name>
    <dbReference type="NCBI Taxonomy" id="200989"/>
    <lineage>
        <taxon>Bacteria</taxon>
        <taxon>Bacillati</taxon>
        <taxon>Bacillota</taxon>
        <taxon>Bacilli</taxon>
        <taxon>Bacillales</taxon>
        <taxon>Bacillaceae</taxon>
        <taxon>Alkalicoccus</taxon>
    </lineage>
</organism>
<dbReference type="EMBL" id="PZJJ01000003">
    <property type="protein sequence ID" value="PTL39925.1"/>
    <property type="molecule type" value="Genomic_DNA"/>
</dbReference>
<dbReference type="Proteomes" id="UP000240509">
    <property type="component" value="Unassembled WGS sequence"/>
</dbReference>
<sequence>MKRKIFYSENLFLLSLQQPQGRLLGDQGRGEDPFLSTYGRKELAEAGPPGKRPGRRMQGSVYLYK</sequence>
<proteinExistence type="predicted"/>
<comment type="caution">
    <text evidence="2">The sequence shown here is derived from an EMBL/GenBank/DDBJ whole genome shotgun (WGS) entry which is preliminary data.</text>
</comment>